<keyword evidence="2" id="KW-1185">Reference proteome</keyword>
<accession>A0A5J6TU89</accession>
<name>A0A5J6TU89_9CAUD</name>
<dbReference type="Proteomes" id="UP000326801">
    <property type="component" value="Segment"/>
</dbReference>
<protein>
    <submittedName>
        <fullName evidence="1">Uncharacterized protein</fullName>
    </submittedName>
</protein>
<reference evidence="1 2" key="1">
    <citation type="submission" date="2019-07" db="EMBL/GenBank/DDBJ databases">
        <authorList>
            <person name="Divens A.M."/>
            <person name="Garlena R.A."/>
            <person name="Russell D.A."/>
            <person name="Pope W.H."/>
            <person name="Jacobs-Sera D."/>
            <person name="Hatfull G.F."/>
        </authorList>
    </citation>
    <scope>NUCLEOTIDE SEQUENCE [LARGE SCALE GENOMIC DNA]</scope>
</reference>
<gene>
    <name evidence="1" type="primary">101</name>
    <name evidence="1" type="ORF">PBI_TOURACH_101</name>
</gene>
<organism evidence="1 2">
    <name type="scientific">Mycobacterium phage Tourach</name>
    <dbReference type="NCBI Taxonomy" id="2599882"/>
    <lineage>
        <taxon>Viruses</taxon>
        <taxon>Duplodnaviria</taxon>
        <taxon>Heunggongvirae</taxon>
        <taxon>Uroviricota</taxon>
        <taxon>Caudoviricetes</taxon>
        <taxon>Vilmaviridae</taxon>
        <taxon>Lclasvirinae</taxon>
        <taxon>Faithunavirus</taxon>
        <taxon>Faithunavirus tourach</taxon>
    </lineage>
</organism>
<evidence type="ECO:0000313" key="1">
    <source>
        <dbReference type="EMBL" id="QFG14336.1"/>
    </source>
</evidence>
<sequence length="62" mass="6907">MSDTVYMLYDPDAKGKGRFSLGGGSSTPSAPRVYDTPEEAVRMRKRYFPRALVLPVRLRGGE</sequence>
<dbReference type="EMBL" id="MN234228">
    <property type="protein sequence ID" value="QFG14336.1"/>
    <property type="molecule type" value="Genomic_DNA"/>
</dbReference>
<dbReference type="RefSeq" id="YP_010013199.1">
    <property type="nucleotide sequence ID" value="NC_053509.1"/>
</dbReference>
<dbReference type="KEGG" id="vg:63209767"/>
<dbReference type="GeneID" id="63209767"/>
<evidence type="ECO:0000313" key="2">
    <source>
        <dbReference type="Proteomes" id="UP000326801"/>
    </source>
</evidence>
<proteinExistence type="predicted"/>